<keyword evidence="1" id="KW-1133">Transmembrane helix</keyword>
<dbReference type="AlphaFoldDB" id="A0AA88GK73"/>
<proteinExistence type="predicted"/>
<dbReference type="EMBL" id="PYSW02000026">
    <property type="protein sequence ID" value="KAG2381655.1"/>
    <property type="molecule type" value="Genomic_DNA"/>
</dbReference>
<dbReference type="Proteomes" id="UP000816034">
    <property type="component" value="Unassembled WGS sequence"/>
</dbReference>
<feature type="transmembrane region" description="Helical" evidence="1">
    <location>
        <begin position="84"/>
        <end position="103"/>
    </location>
</feature>
<name>A0AA88GK73_NAELO</name>
<reference evidence="2 3" key="1">
    <citation type="journal article" date="2018" name="BMC Genomics">
        <title>The genome of Naegleria lovaniensis, the basis for a comparative approach to unravel pathogenicity factors of the human pathogenic amoeba N. fowleri.</title>
        <authorList>
            <person name="Liechti N."/>
            <person name="Schurch N."/>
            <person name="Bruggmann R."/>
            <person name="Wittwer M."/>
        </authorList>
    </citation>
    <scope>NUCLEOTIDE SEQUENCE [LARGE SCALE GENOMIC DNA]</scope>
    <source>
        <strain evidence="2 3">ATCC 30569</strain>
    </source>
</reference>
<dbReference type="GeneID" id="68098494"/>
<evidence type="ECO:0000313" key="3">
    <source>
        <dbReference type="Proteomes" id="UP000816034"/>
    </source>
</evidence>
<organism evidence="2 3">
    <name type="scientific">Naegleria lovaniensis</name>
    <name type="common">Amoeba</name>
    <dbReference type="NCBI Taxonomy" id="51637"/>
    <lineage>
        <taxon>Eukaryota</taxon>
        <taxon>Discoba</taxon>
        <taxon>Heterolobosea</taxon>
        <taxon>Tetramitia</taxon>
        <taxon>Eutetramitia</taxon>
        <taxon>Vahlkampfiidae</taxon>
        <taxon>Naegleria</taxon>
    </lineage>
</organism>
<comment type="caution">
    <text evidence="2">The sequence shown here is derived from an EMBL/GenBank/DDBJ whole genome shotgun (WGS) entry which is preliminary data.</text>
</comment>
<evidence type="ECO:0000313" key="2">
    <source>
        <dbReference type="EMBL" id="KAG2381655.1"/>
    </source>
</evidence>
<gene>
    <name evidence="2" type="ORF">C9374_006039</name>
</gene>
<keyword evidence="3" id="KW-1185">Reference proteome</keyword>
<sequence>MGVETNRTVLQEEIEKLDGFGYHTYVISGEHHQNNSPKNPEVIRRIAQILLEVFHIVKSRRRGIAHLTWMFKTWKVLGQVIHQYGWYFWTWVVANLGLVFLFFSKKRNEGLQSDHPSVQDESK</sequence>
<evidence type="ECO:0000256" key="1">
    <source>
        <dbReference type="SAM" id="Phobius"/>
    </source>
</evidence>
<keyword evidence="1" id="KW-0812">Transmembrane</keyword>
<dbReference type="RefSeq" id="XP_044547335.1">
    <property type="nucleotide sequence ID" value="XM_044695856.1"/>
</dbReference>
<protein>
    <submittedName>
        <fullName evidence="2">Uncharacterized protein</fullName>
    </submittedName>
</protein>
<accession>A0AA88GK73</accession>
<keyword evidence="1" id="KW-0472">Membrane</keyword>